<dbReference type="AlphaFoldDB" id="A0A4V3CY62"/>
<evidence type="ECO:0000313" key="6">
    <source>
        <dbReference type="EMBL" id="TDP92898.1"/>
    </source>
</evidence>
<keyword evidence="7" id="KW-1185">Reference proteome</keyword>
<dbReference type="SUPFAM" id="SSF51197">
    <property type="entry name" value="Clavaminate synthase-like"/>
    <property type="match status" value="1"/>
</dbReference>
<evidence type="ECO:0000256" key="2">
    <source>
        <dbReference type="ARBA" id="ARBA00023002"/>
    </source>
</evidence>
<keyword evidence="6" id="KW-0223">Dioxygenase</keyword>
<proteinExistence type="predicted"/>
<reference evidence="6 7" key="1">
    <citation type="submission" date="2019-03" db="EMBL/GenBank/DDBJ databases">
        <title>Genomic Encyclopedia of Type Strains, Phase IV (KMG-IV): sequencing the most valuable type-strain genomes for metagenomic binning, comparative biology and taxonomic classification.</title>
        <authorList>
            <person name="Goeker M."/>
        </authorList>
    </citation>
    <scope>NUCLEOTIDE SEQUENCE [LARGE SCALE GENOMIC DNA]</scope>
    <source>
        <strain evidence="6 7">DSM 45361</strain>
    </source>
</reference>
<dbReference type="GO" id="GO:0051213">
    <property type="term" value="F:dioxygenase activity"/>
    <property type="evidence" value="ECO:0007669"/>
    <property type="project" value="UniProtKB-KW"/>
</dbReference>
<dbReference type="EMBL" id="SNXZ01000007">
    <property type="protein sequence ID" value="TDP92898.1"/>
    <property type="molecule type" value="Genomic_DNA"/>
</dbReference>
<dbReference type="OrthoDB" id="9769888at2"/>
<feature type="domain" description="TauD/TfdA-like" evidence="5">
    <location>
        <begin position="12"/>
        <end position="279"/>
    </location>
</feature>
<keyword evidence="2" id="KW-0560">Oxidoreductase</keyword>
<sequence>MAMVITGSDPDAALDALKTHGVVVLHDPDRTLDGFVELTDRIFDIDPYHSVATRERDAVGASGTNVATVNKGRDAMPLHRESSFLPTQPDVVTLFCQHAPSRGGQTTVCDGVALLAALPERTREFLRGEELVWRFVLPIERWSVLFGTRDPAAVPAKVAELMARFGPDTTYEFEFDDRGNLDGTYRSPFVTKTFWGDTAISTSLLYHYHRQGPFIAKHLHRVTLSTGDPVPDDVVHTVERCAEQLIEDVRWSTSDVLLIDNSRAMHGRRAIVGDDRSIVVRLGRYRSGIARAA</sequence>
<evidence type="ECO:0000313" key="7">
    <source>
        <dbReference type="Proteomes" id="UP000295444"/>
    </source>
</evidence>
<evidence type="ECO:0000256" key="1">
    <source>
        <dbReference type="ARBA" id="ARBA00001954"/>
    </source>
</evidence>
<evidence type="ECO:0000259" key="5">
    <source>
        <dbReference type="Pfam" id="PF02668"/>
    </source>
</evidence>
<protein>
    <submittedName>
        <fullName evidence="6">Alpha-ketoglutarate-dependent taurine dioxygenase</fullName>
    </submittedName>
</protein>
<comment type="cofactor">
    <cofactor evidence="1">
        <name>Fe(2+)</name>
        <dbReference type="ChEBI" id="CHEBI:29033"/>
    </cofactor>
</comment>
<comment type="caution">
    <text evidence="6">The sequence shown here is derived from an EMBL/GenBank/DDBJ whole genome shotgun (WGS) entry which is preliminary data.</text>
</comment>
<dbReference type="GO" id="GO:0017000">
    <property type="term" value="P:antibiotic biosynthetic process"/>
    <property type="evidence" value="ECO:0007669"/>
    <property type="project" value="UniProtKB-KW"/>
</dbReference>
<keyword evidence="3" id="KW-0408">Iron</keyword>
<dbReference type="PANTHER" id="PTHR10696:SF56">
    <property type="entry name" value="TAUD_TFDA-LIKE DOMAIN-CONTAINING PROTEIN"/>
    <property type="match status" value="1"/>
</dbReference>
<dbReference type="Pfam" id="PF02668">
    <property type="entry name" value="TauD"/>
    <property type="match status" value="1"/>
</dbReference>
<keyword evidence="4" id="KW-0045">Antibiotic biosynthesis</keyword>
<dbReference type="RefSeq" id="WP_133853242.1">
    <property type="nucleotide sequence ID" value="NZ_SNXZ01000007.1"/>
</dbReference>
<dbReference type="PANTHER" id="PTHR10696">
    <property type="entry name" value="GAMMA-BUTYROBETAINE HYDROXYLASE-RELATED"/>
    <property type="match status" value="1"/>
</dbReference>
<dbReference type="InterPro" id="IPR050411">
    <property type="entry name" value="AlphaKG_dependent_hydroxylases"/>
</dbReference>
<organism evidence="6 7">
    <name type="scientific">Labedaea rhizosphaerae</name>
    <dbReference type="NCBI Taxonomy" id="598644"/>
    <lineage>
        <taxon>Bacteria</taxon>
        <taxon>Bacillati</taxon>
        <taxon>Actinomycetota</taxon>
        <taxon>Actinomycetes</taxon>
        <taxon>Pseudonocardiales</taxon>
        <taxon>Pseudonocardiaceae</taxon>
        <taxon>Labedaea</taxon>
    </lineage>
</organism>
<dbReference type="Proteomes" id="UP000295444">
    <property type="component" value="Unassembled WGS sequence"/>
</dbReference>
<dbReference type="Gene3D" id="3.60.130.10">
    <property type="entry name" value="Clavaminate synthase-like"/>
    <property type="match status" value="1"/>
</dbReference>
<name>A0A4V3CY62_LABRH</name>
<evidence type="ECO:0000256" key="4">
    <source>
        <dbReference type="ARBA" id="ARBA00023194"/>
    </source>
</evidence>
<evidence type="ECO:0000256" key="3">
    <source>
        <dbReference type="ARBA" id="ARBA00023004"/>
    </source>
</evidence>
<accession>A0A4V3CY62</accession>
<dbReference type="InterPro" id="IPR042098">
    <property type="entry name" value="TauD-like_sf"/>
</dbReference>
<dbReference type="InterPro" id="IPR003819">
    <property type="entry name" value="TauD/TfdA-like"/>
</dbReference>
<gene>
    <name evidence="6" type="ORF">EV186_107133</name>
</gene>